<protein>
    <submittedName>
        <fullName evidence="2">Indoleacetamide hydrolase</fullName>
        <ecNumber evidence="2">3.5.1.-</ecNumber>
    </submittedName>
</protein>
<dbReference type="PANTHER" id="PTHR11895">
    <property type="entry name" value="TRANSAMIDASE"/>
    <property type="match status" value="1"/>
</dbReference>
<dbReference type="InterPro" id="IPR000120">
    <property type="entry name" value="Amidase"/>
</dbReference>
<dbReference type="InterPro" id="IPR036928">
    <property type="entry name" value="AS_sf"/>
</dbReference>
<dbReference type="EMBL" id="FUHW01000032">
    <property type="protein sequence ID" value="SJM64966.1"/>
    <property type="molecule type" value="Genomic_DNA"/>
</dbReference>
<dbReference type="AlphaFoldDB" id="A0A1R4G9Y6"/>
<dbReference type="RefSeq" id="WP_086998469.1">
    <property type="nucleotide sequence ID" value="NZ_FUHW01000032.1"/>
</dbReference>
<keyword evidence="2" id="KW-0378">Hydrolase</keyword>
<name>A0A1R4G9Y6_9MICC</name>
<gene>
    <name evidence="2" type="ORF">FM101_08930</name>
</gene>
<dbReference type="GO" id="GO:0016787">
    <property type="term" value="F:hydrolase activity"/>
    <property type="evidence" value="ECO:0007669"/>
    <property type="project" value="UniProtKB-KW"/>
</dbReference>
<evidence type="ECO:0000313" key="3">
    <source>
        <dbReference type="Proteomes" id="UP000195913"/>
    </source>
</evidence>
<reference evidence="2 3" key="1">
    <citation type="submission" date="2017-02" db="EMBL/GenBank/DDBJ databases">
        <authorList>
            <person name="Peterson S.W."/>
        </authorList>
    </citation>
    <scope>NUCLEOTIDE SEQUENCE [LARGE SCALE GENOMIC DNA]</scope>
    <source>
        <strain evidence="2 3">B Ar 00.02</strain>
    </source>
</reference>
<dbReference type="Proteomes" id="UP000195913">
    <property type="component" value="Unassembled WGS sequence"/>
</dbReference>
<dbReference type="SUPFAM" id="SSF75304">
    <property type="entry name" value="Amidase signature (AS) enzymes"/>
    <property type="match status" value="1"/>
</dbReference>
<proteinExistence type="predicted"/>
<evidence type="ECO:0000313" key="2">
    <source>
        <dbReference type="EMBL" id="SJM64966.1"/>
    </source>
</evidence>
<organism evidence="2 3">
    <name type="scientific">Arthrobacter rhombi</name>
    <dbReference type="NCBI Taxonomy" id="71253"/>
    <lineage>
        <taxon>Bacteria</taxon>
        <taxon>Bacillati</taxon>
        <taxon>Actinomycetota</taxon>
        <taxon>Actinomycetes</taxon>
        <taxon>Micrococcales</taxon>
        <taxon>Micrococcaceae</taxon>
        <taxon>Arthrobacter</taxon>
    </lineage>
</organism>
<keyword evidence="3" id="KW-1185">Reference proteome</keyword>
<accession>A0A1R4G9Y6</accession>
<dbReference type="EC" id="3.5.1.-" evidence="2"/>
<dbReference type="PANTHER" id="PTHR11895:SF151">
    <property type="entry name" value="GLUTAMYL-TRNA(GLN) AMIDOTRANSFERASE SUBUNIT A"/>
    <property type="match status" value="1"/>
</dbReference>
<feature type="domain" description="Amidase" evidence="1">
    <location>
        <begin position="36"/>
        <end position="409"/>
    </location>
</feature>
<dbReference type="InterPro" id="IPR023631">
    <property type="entry name" value="Amidase_dom"/>
</dbReference>
<sequence>MNDIRPIERPEAGGWTQLASASQIQAQPRTGEPFAIAVKANIAVRGFHRSAGCRGLDLGPEEADAPVVAALREAGAVVAGITNMHELAFGITSKNAVFGPVRNPVDPTRAAGGSSGGSAAAVARGDVPVALGTDTGGSVTIPASLCGVVGFRPSTGRWPAAGLVGLSWTRDTPGLFARTVADIDRLDAVVAPGTDGGTPTSRPRLGIPEELVEELDPATASAFSAALDSWGKSIEPVDLELGRVLDLTRAAEMPIVLWESHRLLADVAARDYDLPPEAAFKRLVESVVSPDVRAVLDAELAHPVTTEEYARAQAEVARARIAYAQLLARHSVDGLMFPGTPAPAPLLGQDETVEHLGGPVSTFGLYTRNTGQGTMLGAPMLTLPSSVAAGGLPVGITVQGACFADRALLALGRRLEQPLGR</sequence>
<dbReference type="Pfam" id="PF01425">
    <property type="entry name" value="Amidase"/>
    <property type="match status" value="1"/>
</dbReference>
<dbReference type="Gene3D" id="3.90.1300.10">
    <property type="entry name" value="Amidase signature (AS) domain"/>
    <property type="match status" value="1"/>
</dbReference>
<evidence type="ECO:0000259" key="1">
    <source>
        <dbReference type="Pfam" id="PF01425"/>
    </source>
</evidence>